<dbReference type="Proteomes" id="UP000651728">
    <property type="component" value="Unassembled WGS sequence"/>
</dbReference>
<gene>
    <name evidence="2" type="ORF">Mam01_62900</name>
</gene>
<accession>A0ABQ4FMU0</accession>
<keyword evidence="3" id="KW-1185">Reference proteome</keyword>
<name>A0ABQ4FMU0_9ACTN</name>
<keyword evidence="1" id="KW-1133">Transmembrane helix</keyword>
<feature type="transmembrane region" description="Helical" evidence="1">
    <location>
        <begin position="288"/>
        <end position="307"/>
    </location>
</feature>
<dbReference type="PANTHER" id="PTHR23523:SF2">
    <property type="entry name" value="2-NITROIMIDAZOLE TRANSPORTER"/>
    <property type="match status" value="1"/>
</dbReference>
<sequence length="402" mass="41200">MTTQEQEVAPVAVERNAAMVGTPLLMVGVALAAANLRPAITTVGPLLDEVRRSLGASLLWASVLTAVPTLCFGIAAAAAPLAARKLGLARAVGAGLVVLTAGLLLRVVGGPWVMLAGTFVAASGIALGNVLIPVVVKQAFPTRIPLLTTVYTVALMVGGGVGAAATPWLQEQIGGWRVTLAAWSLLSIGALLVWVAGTRRTGLLGASPAAPAERTLLLRSPLAWLITGFFGLQAAGSYVLMGWAANVFTGAGISKQESGLLLALLVAAALPVTMVVVPAAMRSRSQSWWIAGLVGLEIVGTIGMLVSPTSVPWLWSLLWGAGMGVFPIALGLFALRTRTAAETAGISAMSQGFGYLIAIGGPFLFGVLHGSTGGWAVPMVMLTVVFAVDLVLGFVVGRPRYV</sequence>
<dbReference type="InterPro" id="IPR052524">
    <property type="entry name" value="MFS_Cyanate_Porter"/>
</dbReference>
<dbReference type="PANTHER" id="PTHR23523">
    <property type="match status" value="1"/>
</dbReference>
<dbReference type="SUPFAM" id="SSF103473">
    <property type="entry name" value="MFS general substrate transporter"/>
    <property type="match status" value="1"/>
</dbReference>
<feature type="transmembrane region" description="Helical" evidence="1">
    <location>
        <begin position="375"/>
        <end position="396"/>
    </location>
</feature>
<dbReference type="Pfam" id="PF07690">
    <property type="entry name" value="MFS_1"/>
    <property type="match status" value="1"/>
</dbReference>
<feature type="transmembrane region" description="Helical" evidence="1">
    <location>
        <begin position="313"/>
        <end position="335"/>
    </location>
</feature>
<reference evidence="2 3" key="1">
    <citation type="submission" date="2021-01" db="EMBL/GenBank/DDBJ databases">
        <title>Whole genome shotgun sequence of Microbispora amethystogenes NBRC 101907.</title>
        <authorList>
            <person name="Komaki H."/>
            <person name="Tamura T."/>
        </authorList>
    </citation>
    <scope>NUCLEOTIDE SEQUENCE [LARGE SCALE GENOMIC DNA]</scope>
    <source>
        <strain evidence="2 3">NBRC 101907</strain>
    </source>
</reference>
<dbReference type="Gene3D" id="1.20.1250.20">
    <property type="entry name" value="MFS general substrate transporter like domains"/>
    <property type="match status" value="2"/>
</dbReference>
<feature type="transmembrane region" description="Helical" evidence="1">
    <location>
        <begin position="175"/>
        <end position="195"/>
    </location>
</feature>
<protein>
    <submittedName>
        <fullName evidence="2">MFS transporter</fullName>
    </submittedName>
</protein>
<keyword evidence="1" id="KW-0472">Membrane</keyword>
<feature type="transmembrane region" description="Helical" evidence="1">
    <location>
        <begin position="114"/>
        <end position="136"/>
    </location>
</feature>
<comment type="caution">
    <text evidence="2">The sequence shown here is derived from an EMBL/GenBank/DDBJ whole genome shotgun (WGS) entry which is preliminary data.</text>
</comment>
<feature type="transmembrane region" description="Helical" evidence="1">
    <location>
        <begin position="59"/>
        <end position="81"/>
    </location>
</feature>
<feature type="transmembrane region" description="Helical" evidence="1">
    <location>
        <begin position="88"/>
        <end position="108"/>
    </location>
</feature>
<feature type="transmembrane region" description="Helical" evidence="1">
    <location>
        <begin position="260"/>
        <end position="281"/>
    </location>
</feature>
<dbReference type="InterPro" id="IPR011701">
    <property type="entry name" value="MFS"/>
</dbReference>
<feature type="transmembrane region" description="Helical" evidence="1">
    <location>
        <begin position="148"/>
        <end position="169"/>
    </location>
</feature>
<feature type="transmembrane region" description="Helical" evidence="1">
    <location>
        <begin position="24"/>
        <end position="47"/>
    </location>
</feature>
<evidence type="ECO:0000313" key="2">
    <source>
        <dbReference type="EMBL" id="GIH36126.1"/>
    </source>
</evidence>
<evidence type="ECO:0000313" key="3">
    <source>
        <dbReference type="Proteomes" id="UP000651728"/>
    </source>
</evidence>
<proteinExistence type="predicted"/>
<evidence type="ECO:0000256" key="1">
    <source>
        <dbReference type="SAM" id="Phobius"/>
    </source>
</evidence>
<feature type="transmembrane region" description="Helical" evidence="1">
    <location>
        <begin position="347"/>
        <end position="369"/>
    </location>
</feature>
<dbReference type="InterPro" id="IPR036259">
    <property type="entry name" value="MFS_trans_sf"/>
</dbReference>
<dbReference type="EMBL" id="BOOB01000054">
    <property type="protein sequence ID" value="GIH36126.1"/>
    <property type="molecule type" value="Genomic_DNA"/>
</dbReference>
<feature type="transmembrane region" description="Helical" evidence="1">
    <location>
        <begin position="216"/>
        <end position="240"/>
    </location>
</feature>
<organism evidence="2 3">
    <name type="scientific">Microbispora amethystogenes</name>
    <dbReference type="NCBI Taxonomy" id="1427754"/>
    <lineage>
        <taxon>Bacteria</taxon>
        <taxon>Bacillati</taxon>
        <taxon>Actinomycetota</taxon>
        <taxon>Actinomycetes</taxon>
        <taxon>Streptosporangiales</taxon>
        <taxon>Streptosporangiaceae</taxon>
        <taxon>Microbispora</taxon>
    </lineage>
</organism>
<keyword evidence="1" id="KW-0812">Transmembrane</keyword>